<evidence type="ECO:0000313" key="2">
    <source>
        <dbReference type="EMBL" id="PZO33401.1"/>
    </source>
</evidence>
<dbReference type="InterPro" id="IPR045584">
    <property type="entry name" value="Pilin-like"/>
</dbReference>
<keyword evidence="1" id="KW-0812">Transmembrane</keyword>
<proteinExistence type="predicted"/>
<evidence type="ECO:0000313" key="3">
    <source>
        <dbReference type="Proteomes" id="UP000249081"/>
    </source>
</evidence>
<accession>A0A2W4XBT6</accession>
<feature type="transmembrane region" description="Helical" evidence="1">
    <location>
        <begin position="21"/>
        <end position="45"/>
    </location>
</feature>
<organism evidence="2 3">
    <name type="scientific">Shackletoniella antarctica</name>
    <dbReference type="NCBI Taxonomy" id="268115"/>
    <lineage>
        <taxon>Bacteria</taxon>
        <taxon>Bacillati</taxon>
        <taxon>Cyanobacteriota</taxon>
        <taxon>Cyanophyceae</taxon>
        <taxon>Oculatellales</taxon>
        <taxon>Oculatellaceae</taxon>
        <taxon>Shackletoniella</taxon>
    </lineage>
</organism>
<reference evidence="3" key="1">
    <citation type="submission" date="2018-04" db="EMBL/GenBank/DDBJ databases">
        <authorList>
            <person name="Cornet L."/>
        </authorList>
    </citation>
    <scope>NUCLEOTIDE SEQUENCE [LARGE SCALE GENOMIC DNA]</scope>
</reference>
<dbReference type="Proteomes" id="UP000249081">
    <property type="component" value="Unassembled WGS sequence"/>
</dbReference>
<dbReference type="SUPFAM" id="SSF54523">
    <property type="entry name" value="Pili subunits"/>
    <property type="match status" value="1"/>
</dbReference>
<dbReference type="GO" id="GO:0005886">
    <property type="term" value="C:plasma membrane"/>
    <property type="evidence" value="ECO:0007669"/>
    <property type="project" value="UniProtKB-SubCell"/>
</dbReference>
<protein>
    <recommendedName>
        <fullName evidence="4">Prepilin-type cleavage/methylation domain-containing protein</fullName>
    </recommendedName>
</protein>
<name>A0A2W4XBT6_9CYAN</name>
<sequence>MAQFLRRSQRSFSPQTQSAGFTLIEGLIVVVIIGLLAAIAAPSWFGFWQQRQINATQNMLYQALRATQADAMQQRHERRFSLRQRDGYIEWANHPESIPAAGVTNWQPLIEGVVLASEDNTLTKSGGIHYTRFDMHGNLRAKAIGEQGTITVTITGQRNTNRCVVVSTVLGAMRKGEGQAKANSNERFCY</sequence>
<dbReference type="InterPro" id="IPR012902">
    <property type="entry name" value="N_methyl_site"/>
</dbReference>
<keyword evidence="1" id="KW-1133">Transmembrane helix</keyword>
<dbReference type="GO" id="GO:0015628">
    <property type="term" value="P:protein secretion by the type II secretion system"/>
    <property type="evidence" value="ECO:0007669"/>
    <property type="project" value="InterPro"/>
</dbReference>
<dbReference type="PROSITE" id="PS00409">
    <property type="entry name" value="PROKAR_NTER_METHYL"/>
    <property type="match status" value="1"/>
</dbReference>
<evidence type="ECO:0008006" key="4">
    <source>
        <dbReference type="Google" id="ProtNLM"/>
    </source>
</evidence>
<evidence type="ECO:0000256" key="1">
    <source>
        <dbReference type="SAM" id="Phobius"/>
    </source>
</evidence>
<dbReference type="NCBIfam" id="TIGR02532">
    <property type="entry name" value="IV_pilin_GFxxxE"/>
    <property type="match status" value="1"/>
</dbReference>
<gene>
    <name evidence="2" type="ORF">DCF17_21995</name>
</gene>
<reference evidence="2 3" key="2">
    <citation type="submission" date="2018-06" db="EMBL/GenBank/DDBJ databases">
        <title>Metagenomic assembly of (sub)arctic Cyanobacteria and their associated microbiome from non-axenic cultures.</title>
        <authorList>
            <person name="Baurain D."/>
        </authorList>
    </citation>
    <scope>NUCLEOTIDE SEQUENCE [LARGE SCALE GENOMIC DNA]</scope>
    <source>
        <strain evidence="2">ULC041bin1</strain>
    </source>
</reference>
<dbReference type="Pfam" id="PF07963">
    <property type="entry name" value="N_methyl"/>
    <property type="match status" value="1"/>
</dbReference>
<keyword evidence="1" id="KW-0472">Membrane</keyword>
<comment type="caution">
    <text evidence="2">The sequence shown here is derived from an EMBL/GenBank/DDBJ whole genome shotgun (WGS) entry which is preliminary data.</text>
</comment>
<dbReference type="EMBL" id="QBMN01000256">
    <property type="protein sequence ID" value="PZO33401.1"/>
    <property type="molecule type" value="Genomic_DNA"/>
</dbReference>
<dbReference type="Gene3D" id="3.30.700.10">
    <property type="entry name" value="Glycoprotein, Type 4 Pilin"/>
    <property type="match status" value="1"/>
</dbReference>
<dbReference type="GO" id="GO:0015627">
    <property type="term" value="C:type II protein secretion system complex"/>
    <property type="evidence" value="ECO:0007669"/>
    <property type="project" value="InterPro"/>
</dbReference>
<dbReference type="AlphaFoldDB" id="A0A2W4XBT6"/>